<keyword evidence="3 10" id="KW-0812">Transmembrane</keyword>
<dbReference type="AlphaFoldDB" id="D5CS46"/>
<evidence type="ECO:0000256" key="7">
    <source>
        <dbReference type="ARBA" id="ARBA00023004"/>
    </source>
</evidence>
<evidence type="ECO:0000313" key="13">
    <source>
        <dbReference type="EMBL" id="ADE11782.1"/>
    </source>
</evidence>
<evidence type="ECO:0000256" key="3">
    <source>
        <dbReference type="ARBA" id="ARBA00022692"/>
    </source>
</evidence>
<name>D5CS46_SIDLE</name>
<dbReference type="HOGENOM" id="CLU_062181_0_0_4"/>
<evidence type="ECO:0000256" key="9">
    <source>
        <dbReference type="ARBA" id="ARBA00023136"/>
    </source>
</evidence>
<dbReference type="CDD" id="cd03505">
    <property type="entry name" value="Delta9-FADS-like"/>
    <property type="match status" value="1"/>
</dbReference>
<dbReference type="PANTHER" id="PTHR11351">
    <property type="entry name" value="ACYL-COA DESATURASE"/>
    <property type="match status" value="1"/>
</dbReference>
<keyword evidence="5 10" id="KW-1133">Transmembrane helix</keyword>
<organism evidence="13 14">
    <name type="scientific">Sideroxydans lithotrophicus (strain ES-1)</name>
    <dbReference type="NCBI Taxonomy" id="580332"/>
    <lineage>
        <taxon>Bacteria</taxon>
        <taxon>Pseudomonadati</taxon>
        <taxon>Pseudomonadota</taxon>
        <taxon>Betaproteobacteria</taxon>
        <taxon>Nitrosomonadales</taxon>
        <taxon>Gallionellaceae</taxon>
        <taxon>Sideroxydans</taxon>
    </lineage>
</organism>
<evidence type="ECO:0000256" key="1">
    <source>
        <dbReference type="ARBA" id="ARBA00004141"/>
    </source>
</evidence>
<accession>D5CS46</accession>
<dbReference type="eggNOG" id="COG1398">
    <property type="taxonomic scope" value="Bacteria"/>
</dbReference>
<proteinExistence type="inferred from homology"/>
<feature type="domain" description="Transposase IS204/IS1001/IS1096/IS1165 DDE" evidence="12">
    <location>
        <begin position="283"/>
        <end position="392"/>
    </location>
</feature>
<gene>
    <name evidence="13" type="ordered locus">Slit_1546</name>
</gene>
<protein>
    <submittedName>
        <fullName evidence="13">Fatty acid desaturase</fullName>
    </submittedName>
</protein>
<evidence type="ECO:0000256" key="10">
    <source>
        <dbReference type="SAM" id="Phobius"/>
    </source>
</evidence>
<comment type="similarity">
    <text evidence="2">Belongs to the fatty acid desaturase type 2 family.</text>
</comment>
<evidence type="ECO:0000259" key="12">
    <source>
        <dbReference type="Pfam" id="PF01610"/>
    </source>
</evidence>
<dbReference type="GO" id="GO:0016717">
    <property type="term" value="F:oxidoreductase activity, acting on paired donors, with oxidation of a pair of donors resulting in the reduction of molecular oxygen to two molecules of water"/>
    <property type="evidence" value="ECO:0007669"/>
    <property type="project" value="InterPro"/>
</dbReference>
<feature type="transmembrane region" description="Helical" evidence="10">
    <location>
        <begin position="134"/>
        <end position="156"/>
    </location>
</feature>
<dbReference type="OrthoDB" id="9768289at2"/>
<evidence type="ECO:0000256" key="2">
    <source>
        <dbReference type="ARBA" id="ARBA00008749"/>
    </source>
</evidence>
<dbReference type="Proteomes" id="UP000001625">
    <property type="component" value="Chromosome"/>
</dbReference>
<evidence type="ECO:0000256" key="6">
    <source>
        <dbReference type="ARBA" id="ARBA00023002"/>
    </source>
</evidence>
<keyword evidence="9 10" id="KW-0472">Membrane</keyword>
<feature type="domain" description="Fatty acid desaturase" evidence="11">
    <location>
        <begin position="10"/>
        <end position="225"/>
    </location>
</feature>
<evidence type="ECO:0000313" key="14">
    <source>
        <dbReference type="Proteomes" id="UP000001625"/>
    </source>
</evidence>
<dbReference type="InterPro" id="IPR002560">
    <property type="entry name" value="Transposase_DDE"/>
</dbReference>
<keyword evidence="7" id="KW-0408">Iron</keyword>
<dbReference type="EMBL" id="CP001965">
    <property type="protein sequence ID" value="ADE11782.1"/>
    <property type="molecule type" value="Genomic_DNA"/>
</dbReference>
<dbReference type="RefSeq" id="WP_013029680.1">
    <property type="nucleotide sequence ID" value="NC_013959.1"/>
</dbReference>
<evidence type="ECO:0000256" key="5">
    <source>
        <dbReference type="ARBA" id="ARBA00022989"/>
    </source>
</evidence>
<dbReference type="InterPro" id="IPR015876">
    <property type="entry name" value="Acyl-CoA_DS"/>
</dbReference>
<sequence length="394" mass="45694">MQFNLLHLAWWGDVLVTLMLTHITIAAVTIYLHRHQSHRSLELHPLTSHFFRFWLWLTTGQVTREWVAIHRKHHVMCETADDPHSPNVYGIYGVLFGGSELYRKEAKNIATLETYGHGTPDDWIERHVYTKHQYFGIAIMLVVDVVLFGPIGITIWAVQMLWIPFFAAGVINGAGHYWGYRSFVTNDTSCNIVGWGVLIGGEELHNNHHAYSASAKLSVRWWEFDIGWMYIRVLSILRLARVRKIAPRLIIDPAKVQCDTETLQSIVYHHYEVMGRFARSLRETAINEVRRLLSTHAIQAKKARGMRGAIKHWLKLDENYLPEKERLALMQAVQSSTVFQTIYTMRQELAALANRSHESRELLVQQLESWCRRAEESGINALREFSLQLRSYSH</sequence>
<keyword evidence="6" id="KW-0560">Oxidoreductase</keyword>
<keyword evidence="4" id="KW-0276">Fatty acid metabolism</keyword>
<dbReference type="GO" id="GO:0006631">
    <property type="term" value="P:fatty acid metabolic process"/>
    <property type="evidence" value="ECO:0007669"/>
    <property type="project" value="UniProtKB-KW"/>
</dbReference>
<keyword evidence="8" id="KW-0443">Lipid metabolism</keyword>
<evidence type="ECO:0000259" key="11">
    <source>
        <dbReference type="Pfam" id="PF00487"/>
    </source>
</evidence>
<feature type="transmembrane region" description="Helical" evidence="10">
    <location>
        <begin position="162"/>
        <end position="180"/>
    </location>
</feature>
<dbReference type="Pfam" id="PF00487">
    <property type="entry name" value="FA_desaturase"/>
    <property type="match status" value="1"/>
</dbReference>
<reference evidence="13 14" key="1">
    <citation type="submission" date="2010-03" db="EMBL/GenBank/DDBJ databases">
        <title>Complete sequence of Sideroxydans lithotrophicus ES-1.</title>
        <authorList>
            <consortium name="US DOE Joint Genome Institute"/>
            <person name="Lucas S."/>
            <person name="Copeland A."/>
            <person name="Lapidus A."/>
            <person name="Cheng J.-F."/>
            <person name="Bruce D."/>
            <person name="Goodwin L."/>
            <person name="Pitluck S."/>
            <person name="Munk A.C."/>
            <person name="Detter J.C."/>
            <person name="Han C."/>
            <person name="Tapia R."/>
            <person name="Larimer F."/>
            <person name="Land M."/>
            <person name="Hauser L."/>
            <person name="Kyrpides N."/>
            <person name="Ivanova N."/>
            <person name="Emerson D."/>
            <person name="Woyke T."/>
        </authorList>
    </citation>
    <scope>NUCLEOTIDE SEQUENCE [LARGE SCALE GENOMIC DNA]</scope>
    <source>
        <strain evidence="13 14">ES-1</strain>
    </source>
</reference>
<evidence type="ECO:0000256" key="4">
    <source>
        <dbReference type="ARBA" id="ARBA00022832"/>
    </source>
</evidence>
<dbReference type="KEGG" id="slt:Slit_1546"/>
<evidence type="ECO:0000256" key="8">
    <source>
        <dbReference type="ARBA" id="ARBA00023098"/>
    </source>
</evidence>
<dbReference type="GO" id="GO:0016020">
    <property type="term" value="C:membrane"/>
    <property type="evidence" value="ECO:0007669"/>
    <property type="project" value="UniProtKB-SubCell"/>
</dbReference>
<feature type="transmembrane region" description="Helical" evidence="10">
    <location>
        <begin position="14"/>
        <end position="32"/>
    </location>
</feature>
<keyword evidence="14" id="KW-1185">Reference proteome</keyword>
<dbReference type="PANTHER" id="PTHR11351:SF33">
    <property type="entry name" value="DELTA-9 FATTY ACID DESATURASE, DESA"/>
    <property type="match status" value="1"/>
</dbReference>
<dbReference type="STRING" id="580332.Slit_1546"/>
<dbReference type="Pfam" id="PF01610">
    <property type="entry name" value="DDE_Tnp_ISL3"/>
    <property type="match status" value="1"/>
</dbReference>
<dbReference type="InterPro" id="IPR005804">
    <property type="entry name" value="FA_desaturase_dom"/>
</dbReference>
<comment type="subcellular location">
    <subcellularLocation>
        <location evidence="1">Membrane</location>
        <topology evidence="1">Multi-pass membrane protein</topology>
    </subcellularLocation>
</comment>